<protein>
    <submittedName>
        <fullName evidence="1">Uncharacterized protein</fullName>
    </submittedName>
</protein>
<evidence type="ECO:0000313" key="1">
    <source>
        <dbReference type="EMBL" id="MBB5790222.1"/>
    </source>
</evidence>
<dbReference type="EMBL" id="JACHMM010000001">
    <property type="protein sequence ID" value="MBB5790222.1"/>
    <property type="molecule type" value="Genomic_DNA"/>
</dbReference>
<organism evidence="1 2">
    <name type="scientific">Jiangella mangrovi</name>
    <dbReference type="NCBI Taxonomy" id="1524084"/>
    <lineage>
        <taxon>Bacteria</taxon>
        <taxon>Bacillati</taxon>
        <taxon>Actinomycetota</taxon>
        <taxon>Actinomycetes</taxon>
        <taxon>Jiangellales</taxon>
        <taxon>Jiangellaceae</taxon>
        <taxon>Jiangella</taxon>
    </lineage>
</organism>
<gene>
    <name evidence="1" type="ORF">HD601_004797</name>
</gene>
<dbReference type="Proteomes" id="UP000542813">
    <property type="component" value="Unassembled WGS sequence"/>
</dbReference>
<comment type="caution">
    <text evidence="1">The sequence shown here is derived from an EMBL/GenBank/DDBJ whole genome shotgun (WGS) entry which is preliminary data.</text>
</comment>
<name>A0A7W9GUK4_9ACTN</name>
<sequence length="41" mass="4037">MAAIPVGVALIGLGIALWRDPRPAGGAADAVAARPDTLGVR</sequence>
<accession>A0A7W9GUK4</accession>
<reference evidence="1 2" key="1">
    <citation type="submission" date="2020-08" db="EMBL/GenBank/DDBJ databases">
        <title>Sequencing the genomes of 1000 actinobacteria strains.</title>
        <authorList>
            <person name="Klenk H.-P."/>
        </authorList>
    </citation>
    <scope>NUCLEOTIDE SEQUENCE [LARGE SCALE GENOMIC DNA]</scope>
    <source>
        <strain evidence="1 2">DSM 102122</strain>
    </source>
</reference>
<evidence type="ECO:0000313" key="2">
    <source>
        <dbReference type="Proteomes" id="UP000542813"/>
    </source>
</evidence>
<dbReference type="AlphaFoldDB" id="A0A7W9GUK4"/>
<keyword evidence="2" id="KW-1185">Reference proteome</keyword>
<proteinExistence type="predicted"/>